<organism evidence="5 6">
    <name type="scientific">Exidia glandulosa HHB12029</name>
    <dbReference type="NCBI Taxonomy" id="1314781"/>
    <lineage>
        <taxon>Eukaryota</taxon>
        <taxon>Fungi</taxon>
        <taxon>Dikarya</taxon>
        <taxon>Basidiomycota</taxon>
        <taxon>Agaricomycotina</taxon>
        <taxon>Agaricomycetes</taxon>
        <taxon>Auriculariales</taxon>
        <taxon>Exidiaceae</taxon>
        <taxon>Exidia</taxon>
    </lineage>
</organism>
<accession>A0A165GKH5</accession>
<dbReference type="OrthoDB" id="2019491at2759"/>
<dbReference type="FunCoup" id="A0A165GKH5">
    <property type="interactions" value="656"/>
</dbReference>
<protein>
    <submittedName>
        <fullName evidence="5">Release factor</fullName>
    </submittedName>
</protein>
<dbReference type="GO" id="GO:0003747">
    <property type="term" value="F:translation release factor activity"/>
    <property type="evidence" value="ECO:0007669"/>
    <property type="project" value="InterPro"/>
</dbReference>
<keyword evidence="3" id="KW-0648">Protein biosynthesis</keyword>
<dbReference type="InterPro" id="IPR000352">
    <property type="entry name" value="Pep_chain_release_fac_I"/>
</dbReference>
<dbReference type="Proteomes" id="UP000077266">
    <property type="component" value="Unassembled WGS sequence"/>
</dbReference>
<sequence length="406" mass="45899">MLSLRRALLTATRHASPTSTWRVNIRFAYSASPSASQRAGLDNLNVIERDGAKILKVIEKRVGQRARLVQQVDHTAADKENIKLAKTLKELEPLQEAWDEWTRAKEAFMQSLPLLEDPDPTMRAMAEDEYSTQLSTLRTLMSQTLPPLLVPPSRTERCGALLELKAGVGGAEAELFRAELAKAYIRAAQIKGWRVEGDERSDAIEIRDDGAYDIFRWESGVHRVQRVPQTESSGRIHTSTISVICLPLTEERDSLDMGNILNEKDVKVEVMRSSGAGGQHVNKTESAVRLTHIPTGITVAMQDERSQPQNRAKAWRVLRARLLDRALAEDIIRRRDARRSVVRTSDRSDKIRTYNFPQDRVTDHRISFQMNGLETIMNGERLDVLTTELQKAQDMELLEELAEEDG</sequence>
<name>A0A165GKH5_EXIGL</name>
<dbReference type="Pfam" id="PF00472">
    <property type="entry name" value="RF-1"/>
    <property type="match status" value="1"/>
</dbReference>
<dbReference type="STRING" id="1314781.A0A165GKH5"/>
<dbReference type="Pfam" id="PF03462">
    <property type="entry name" value="PCRF"/>
    <property type="match status" value="1"/>
</dbReference>
<evidence type="ECO:0000256" key="3">
    <source>
        <dbReference type="ARBA" id="ARBA00022917"/>
    </source>
</evidence>
<reference evidence="5 6" key="1">
    <citation type="journal article" date="2016" name="Mol. Biol. Evol.">
        <title>Comparative Genomics of Early-Diverging Mushroom-Forming Fungi Provides Insights into the Origins of Lignocellulose Decay Capabilities.</title>
        <authorList>
            <person name="Nagy L.G."/>
            <person name="Riley R."/>
            <person name="Tritt A."/>
            <person name="Adam C."/>
            <person name="Daum C."/>
            <person name="Floudas D."/>
            <person name="Sun H."/>
            <person name="Yadav J.S."/>
            <person name="Pangilinan J."/>
            <person name="Larsson K.H."/>
            <person name="Matsuura K."/>
            <person name="Barry K."/>
            <person name="Labutti K."/>
            <person name="Kuo R."/>
            <person name="Ohm R.A."/>
            <person name="Bhattacharya S.S."/>
            <person name="Shirouzu T."/>
            <person name="Yoshinaga Y."/>
            <person name="Martin F.M."/>
            <person name="Grigoriev I.V."/>
            <person name="Hibbett D.S."/>
        </authorList>
    </citation>
    <scope>NUCLEOTIDE SEQUENCE [LARGE SCALE GENOMIC DNA]</scope>
    <source>
        <strain evidence="5 6">HHB12029</strain>
    </source>
</reference>
<dbReference type="InterPro" id="IPR050057">
    <property type="entry name" value="Prokaryotic/Mito_RF"/>
</dbReference>
<dbReference type="AlphaFoldDB" id="A0A165GKH5"/>
<dbReference type="PANTHER" id="PTHR43804:SF7">
    <property type="entry name" value="LD18447P"/>
    <property type="match status" value="1"/>
</dbReference>
<dbReference type="GO" id="GO:0032543">
    <property type="term" value="P:mitochondrial translation"/>
    <property type="evidence" value="ECO:0007669"/>
    <property type="project" value="UniProtKB-ARBA"/>
</dbReference>
<evidence type="ECO:0000259" key="4">
    <source>
        <dbReference type="PROSITE" id="PS00745"/>
    </source>
</evidence>
<dbReference type="InterPro" id="IPR045853">
    <property type="entry name" value="Pep_chain_release_fac_I_sf"/>
</dbReference>
<dbReference type="GO" id="GO:0005739">
    <property type="term" value="C:mitochondrion"/>
    <property type="evidence" value="ECO:0007669"/>
    <property type="project" value="GOC"/>
</dbReference>
<feature type="domain" description="Prokaryotic-type class I peptide chain release factors" evidence="4">
    <location>
        <begin position="272"/>
        <end position="288"/>
    </location>
</feature>
<dbReference type="Gene3D" id="3.30.160.20">
    <property type="match status" value="1"/>
</dbReference>
<proteinExistence type="inferred from homology"/>
<dbReference type="FunFam" id="3.30.160.20:FF:000004">
    <property type="entry name" value="Peptide chain release factor 1"/>
    <property type="match status" value="1"/>
</dbReference>
<evidence type="ECO:0000313" key="6">
    <source>
        <dbReference type="Proteomes" id="UP000077266"/>
    </source>
</evidence>
<comment type="similarity">
    <text evidence="1">Belongs to the prokaryotic/mitochondrial release factor family.</text>
</comment>
<evidence type="ECO:0000313" key="5">
    <source>
        <dbReference type="EMBL" id="KZV90654.1"/>
    </source>
</evidence>
<dbReference type="InterPro" id="IPR005139">
    <property type="entry name" value="PCRF"/>
</dbReference>
<keyword evidence="6" id="KW-1185">Reference proteome</keyword>
<dbReference type="PANTHER" id="PTHR43804">
    <property type="entry name" value="LD18447P"/>
    <property type="match status" value="1"/>
</dbReference>
<dbReference type="SUPFAM" id="SSF75620">
    <property type="entry name" value="Release factor"/>
    <property type="match status" value="1"/>
</dbReference>
<evidence type="ECO:0000256" key="1">
    <source>
        <dbReference type="ARBA" id="ARBA00010835"/>
    </source>
</evidence>
<dbReference type="InParanoid" id="A0A165GKH5"/>
<evidence type="ECO:0000256" key="2">
    <source>
        <dbReference type="ARBA" id="ARBA00022481"/>
    </source>
</evidence>
<keyword evidence="2" id="KW-0488">Methylation</keyword>
<dbReference type="Gene3D" id="6.10.140.1950">
    <property type="match status" value="1"/>
</dbReference>
<gene>
    <name evidence="5" type="ORF">EXIGLDRAFT_676823</name>
</gene>
<dbReference type="EMBL" id="KV426044">
    <property type="protein sequence ID" value="KZV90654.1"/>
    <property type="molecule type" value="Genomic_DNA"/>
</dbReference>
<dbReference type="PROSITE" id="PS00745">
    <property type="entry name" value="RF_PROK_I"/>
    <property type="match status" value="1"/>
</dbReference>
<dbReference type="SMART" id="SM00937">
    <property type="entry name" value="PCRF"/>
    <property type="match status" value="1"/>
</dbReference>
<dbReference type="Gene3D" id="3.30.70.1660">
    <property type="match status" value="1"/>
</dbReference>